<evidence type="ECO:0000256" key="1">
    <source>
        <dbReference type="SAM" id="MobiDB-lite"/>
    </source>
</evidence>
<evidence type="ECO:0000313" key="3">
    <source>
        <dbReference type="Proteomes" id="UP000269221"/>
    </source>
</evidence>
<protein>
    <submittedName>
        <fullName evidence="2">Uncharacterized protein</fullName>
    </submittedName>
</protein>
<sequence length="82" mass="9204">MADRSLESVSLPLEVRARLAELELELSEGGGLALADLQSAFLCILIRWVMVPLMSGFTNKKLNPKETRKEEKEENTVEEEIS</sequence>
<feature type="region of interest" description="Disordered" evidence="1">
    <location>
        <begin position="60"/>
        <end position="82"/>
    </location>
</feature>
<organism evidence="2 3">
    <name type="scientific">Hirundo rustica rustica</name>
    <dbReference type="NCBI Taxonomy" id="333673"/>
    <lineage>
        <taxon>Eukaryota</taxon>
        <taxon>Metazoa</taxon>
        <taxon>Chordata</taxon>
        <taxon>Craniata</taxon>
        <taxon>Vertebrata</taxon>
        <taxon>Euteleostomi</taxon>
        <taxon>Archelosauria</taxon>
        <taxon>Archosauria</taxon>
        <taxon>Dinosauria</taxon>
        <taxon>Saurischia</taxon>
        <taxon>Theropoda</taxon>
        <taxon>Coelurosauria</taxon>
        <taxon>Aves</taxon>
        <taxon>Neognathae</taxon>
        <taxon>Neoaves</taxon>
        <taxon>Telluraves</taxon>
        <taxon>Australaves</taxon>
        <taxon>Passeriformes</taxon>
        <taxon>Sylvioidea</taxon>
        <taxon>Hirundinidae</taxon>
        <taxon>Hirundo</taxon>
    </lineage>
</organism>
<feature type="compositionally biased region" description="Basic and acidic residues" evidence="1">
    <location>
        <begin position="63"/>
        <end position="75"/>
    </location>
</feature>
<evidence type="ECO:0000313" key="2">
    <source>
        <dbReference type="EMBL" id="RMC04790.1"/>
    </source>
</evidence>
<gene>
    <name evidence="2" type="ORF">DUI87_17962</name>
</gene>
<keyword evidence="3" id="KW-1185">Reference proteome</keyword>
<dbReference type="Proteomes" id="UP000269221">
    <property type="component" value="Unassembled WGS sequence"/>
</dbReference>
<accession>A0A3M0K0P3</accession>
<proteinExistence type="predicted"/>
<reference evidence="2 3" key="1">
    <citation type="submission" date="2018-07" db="EMBL/GenBank/DDBJ databases">
        <title>A high quality draft genome assembly of the barn swallow (H. rustica rustica).</title>
        <authorList>
            <person name="Formenti G."/>
            <person name="Chiara M."/>
            <person name="Poveda L."/>
            <person name="Francoijs K.-J."/>
            <person name="Bonisoli-Alquati A."/>
            <person name="Canova L."/>
            <person name="Gianfranceschi L."/>
            <person name="Horner D.S."/>
            <person name="Saino N."/>
        </authorList>
    </citation>
    <scope>NUCLEOTIDE SEQUENCE [LARGE SCALE GENOMIC DNA]</scope>
    <source>
        <strain evidence="2">Chelidonia</strain>
        <tissue evidence="2">Blood</tissue>
    </source>
</reference>
<dbReference type="EMBL" id="QRBI01000123">
    <property type="protein sequence ID" value="RMC04790.1"/>
    <property type="molecule type" value="Genomic_DNA"/>
</dbReference>
<name>A0A3M0K0P3_HIRRU</name>
<comment type="caution">
    <text evidence="2">The sequence shown here is derived from an EMBL/GenBank/DDBJ whole genome shotgun (WGS) entry which is preliminary data.</text>
</comment>
<dbReference type="AlphaFoldDB" id="A0A3M0K0P3"/>